<dbReference type="Proteomes" id="UP000269221">
    <property type="component" value="Unassembled WGS sequence"/>
</dbReference>
<sequence>MMLLRSLSLFPASSASECPDQILPRRKSRVNVCDTQSRVLEPGYRRIKKYWAEAAGMGDVAKYTIAQSSRIGTEWINRYRGKRDLALNPLKGQCLLPMPPKRVLKNLRVWGGEYLENDAGSYWETLDVNMDSMIPIP</sequence>
<proteinExistence type="predicted"/>
<keyword evidence="3" id="KW-1185">Reference proteome</keyword>
<protein>
    <submittedName>
        <fullName evidence="2">Uncharacterized protein</fullName>
    </submittedName>
</protein>
<reference evidence="2 3" key="1">
    <citation type="submission" date="2018-07" db="EMBL/GenBank/DDBJ databases">
        <title>A high quality draft genome assembly of the barn swallow (H. rustica rustica).</title>
        <authorList>
            <person name="Formenti G."/>
            <person name="Chiara M."/>
            <person name="Poveda L."/>
            <person name="Francoijs K.-J."/>
            <person name="Bonisoli-Alquati A."/>
            <person name="Canova L."/>
            <person name="Gianfranceschi L."/>
            <person name="Horner D.S."/>
            <person name="Saino N."/>
        </authorList>
    </citation>
    <scope>NUCLEOTIDE SEQUENCE [LARGE SCALE GENOMIC DNA]</scope>
    <source>
        <strain evidence="2">Chelidonia</strain>
        <tissue evidence="2">Blood</tissue>
    </source>
</reference>
<organism evidence="2 3">
    <name type="scientific">Hirundo rustica rustica</name>
    <dbReference type="NCBI Taxonomy" id="333673"/>
    <lineage>
        <taxon>Eukaryota</taxon>
        <taxon>Metazoa</taxon>
        <taxon>Chordata</taxon>
        <taxon>Craniata</taxon>
        <taxon>Vertebrata</taxon>
        <taxon>Euteleostomi</taxon>
        <taxon>Archelosauria</taxon>
        <taxon>Archosauria</taxon>
        <taxon>Dinosauria</taxon>
        <taxon>Saurischia</taxon>
        <taxon>Theropoda</taxon>
        <taxon>Coelurosauria</taxon>
        <taxon>Aves</taxon>
        <taxon>Neognathae</taxon>
        <taxon>Neoaves</taxon>
        <taxon>Telluraves</taxon>
        <taxon>Australaves</taxon>
        <taxon>Passeriformes</taxon>
        <taxon>Sylvioidea</taxon>
        <taxon>Hirundinidae</taxon>
        <taxon>Hirundo</taxon>
    </lineage>
</organism>
<feature type="chain" id="PRO_5018027899" evidence="1">
    <location>
        <begin position="16"/>
        <end position="137"/>
    </location>
</feature>
<name>A0A3M0KQ77_HIRRU</name>
<dbReference type="EMBL" id="QRBI01000104">
    <property type="protein sequence ID" value="RMC15442.1"/>
    <property type="molecule type" value="Genomic_DNA"/>
</dbReference>
<gene>
    <name evidence="2" type="ORF">DUI87_07633</name>
</gene>
<evidence type="ECO:0000313" key="2">
    <source>
        <dbReference type="EMBL" id="RMC15442.1"/>
    </source>
</evidence>
<dbReference type="AlphaFoldDB" id="A0A3M0KQ77"/>
<accession>A0A3M0KQ77</accession>
<keyword evidence="1" id="KW-0732">Signal</keyword>
<evidence type="ECO:0000313" key="3">
    <source>
        <dbReference type="Proteomes" id="UP000269221"/>
    </source>
</evidence>
<evidence type="ECO:0000256" key="1">
    <source>
        <dbReference type="SAM" id="SignalP"/>
    </source>
</evidence>
<feature type="signal peptide" evidence="1">
    <location>
        <begin position="1"/>
        <end position="15"/>
    </location>
</feature>
<comment type="caution">
    <text evidence="2">The sequence shown here is derived from an EMBL/GenBank/DDBJ whole genome shotgun (WGS) entry which is preliminary data.</text>
</comment>